<dbReference type="InterPro" id="IPR009542">
    <property type="entry name" value="Spc1/SPCS1"/>
</dbReference>
<dbReference type="GO" id="GO:0005787">
    <property type="term" value="C:signal peptidase complex"/>
    <property type="evidence" value="ECO:0007669"/>
    <property type="project" value="InterPro"/>
</dbReference>
<name>A0A8H7B036_9EURO</name>
<protein>
    <recommendedName>
        <fullName evidence="3">Signal peptidase complex subunit 1</fullName>
    </recommendedName>
</protein>
<evidence type="ECO:0000256" key="2">
    <source>
        <dbReference type="ARBA" id="ARBA00005245"/>
    </source>
</evidence>
<organism evidence="10 11">
    <name type="scientific">Endocarpon pusillum</name>
    <dbReference type="NCBI Taxonomy" id="364733"/>
    <lineage>
        <taxon>Eukaryota</taxon>
        <taxon>Fungi</taxon>
        <taxon>Dikarya</taxon>
        <taxon>Ascomycota</taxon>
        <taxon>Pezizomycotina</taxon>
        <taxon>Eurotiomycetes</taxon>
        <taxon>Chaetothyriomycetidae</taxon>
        <taxon>Verrucariales</taxon>
        <taxon>Verrucariaceae</taxon>
        <taxon>Endocarpon</taxon>
    </lineage>
</organism>
<reference evidence="10" key="1">
    <citation type="submission" date="2020-02" db="EMBL/GenBank/DDBJ databases">
        <authorList>
            <person name="Palmer J.M."/>
        </authorList>
    </citation>
    <scope>NUCLEOTIDE SEQUENCE</scope>
    <source>
        <strain evidence="10">EPUS1.4</strain>
        <tissue evidence="10">Thallus</tissue>
    </source>
</reference>
<accession>A0A8H7B036</accession>
<evidence type="ECO:0000256" key="4">
    <source>
        <dbReference type="ARBA" id="ARBA00022692"/>
    </source>
</evidence>
<evidence type="ECO:0000313" key="11">
    <source>
        <dbReference type="Proteomes" id="UP000606974"/>
    </source>
</evidence>
<keyword evidence="7 9" id="KW-0472">Membrane</keyword>
<feature type="transmembrane region" description="Helical" evidence="9">
    <location>
        <begin position="51"/>
        <end position="74"/>
    </location>
</feature>
<comment type="caution">
    <text evidence="10">The sequence shown here is derived from an EMBL/GenBank/DDBJ whole genome shotgun (WGS) entry which is preliminary data.</text>
</comment>
<evidence type="ECO:0000256" key="5">
    <source>
        <dbReference type="ARBA" id="ARBA00022824"/>
    </source>
</evidence>
<evidence type="ECO:0000256" key="1">
    <source>
        <dbReference type="ARBA" id="ARBA00004477"/>
    </source>
</evidence>
<gene>
    <name evidence="10" type="ORF">GJ744_000065</name>
</gene>
<dbReference type="GO" id="GO:0045047">
    <property type="term" value="P:protein targeting to ER"/>
    <property type="evidence" value="ECO:0007669"/>
    <property type="project" value="TreeGrafter"/>
</dbReference>
<keyword evidence="4 9" id="KW-0812">Transmembrane</keyword>
<keyword evidence="5" id="KW-0256">Endoplasmic reticulum</keyword>
<comment type="subcellular location">
    <subcellularLocation>
        <location evidence="1">Endoplasmic reticulum membrane</location>
        <topology evidence="1">Multi-pass membrane protein</topology>
    </subcellularLocation>
</comment>
<evidence type="ECO:0000256" key="8">
    <source>
        <dbReference type="ARBA" id="ARBA00045204"/>
    </source>
</evidence>
<dbReference type="PANTHER" id="PTHR13202">
    <property type="entry name" value="MICROSOMAL SIGNAL PEPTIDASE 12 KDA SUBUNIT"/>
    <property type="match status" value="1"/>
</dbReference>
<feature type="transmembrane region" description="Helical" evidence="9">
    <location>
        <begin position="26"/>
        <end position="45"/>
    </location>
</feature>
<evidence type="ECO:0000313" key="10">
    <source>
        <dbReference type="EMBL" id="KAF7514295.1"/>
    </source>
</evidence>
<evidence type="ECO:0000256" key="3">
    <source>
        <dbReference type="ARBA" id="ARBA00017059"/>
    </source>
</evidence>
<dbReference type="GO" id="GO:0006465">
    <property type="term" value="P:signal peptide processing"/>
    <property type="evidence" value="ECO:0007669"/>
    <property type="project" value="InterPro"/>
</dbReference>
<dbReference type="PANTHER" id="PTHR13202:SF0">
    <property type="entry name" value="SIGNAL PEPTIDASE COMPLEX SUBUNIT 1"/>
    <property type="match status" value="1"/>
</dbReference>
<evidence type="ECO:0000256" key="9">
    <source>
        <dbReference type="SAM" id="Phobius"/>
    </source>
</evidence>
<evidence type="ECO:0000256" key="6">
    <source>
        <dbReference type="ARBA" id="ARBA00022989"/>
    </source>
</evidence>
<sequence length="102" mass="11095">MDNLISQVQDAFEGPIDFEGQRIAELLCTLLLSVTAAVAFVVGYLEQDIYLTLWIGLAGSVMTVLAVVPPWPAFNQHPEHWLRSGTPGMSKADIVVAGKKVQ</sequence>
<comment type="similarity">
    <text evidence="2">Belongs to the SPCS1 family.</text>
</comment>
<dbReference type="Proteomes" id="UP000606974">
    <property type="component" value="Unassembled WGS sequence"/>
</dbReference>
<proteinExistence type="inferred from homology"/>
<dbReference type="EMBL" id="JAACFV010000001">
    <property type="protein sequence ID" value="KAF7514295.1"/>
    <property type="molecule type" value="Genomic_DNA"/>
</dbReference>
<keyword evidence="6 9" id="KW-1133">Transmembrane helix</keyword>
<comment type="function">
    <text evidence="8">Component of the signal peptidase complex (SPC) which catalyzes the cleavage of N-terminal signal sequences from nascent proteins as they are translocated into the lumen of the endoplasmic reticulum. Dispensable for SPC enzymatic activity.</text>
</comment>
<dbReference type="OrthoDB" id="263893at2759"/>
<keyword evidence="11" id="KW-1185">Reference proteome</keyword>
<dbReference type="AlphaFoldDB" id="A0A8H7B036"/>
<dbReference type="Pfam" id="PF06645">
    <property type="entry name" value="SPC12"/>
    <property type="match status" value="1"/>
</dbReference>
<evidence type="ECO:0000256" key="7">
    <source>
        <dbReference type="ARBA" id="ARBA00023136"/>
    </source>
</evidence>